<organism evidence="5 6">
    <name type="scientific">Saitozyma podzolica</name>
    <dbReference type="NCBI Taxonomy" id="1890683"/>
    <lineage>
        <taxon>Eukaryota</taxon>
        <taxon>Fungi</taxon>
        <taxon>Dikarya</taxon>
        <taxon>Basidiomycota</taxon>
        <taxon>Agaricomycotina</taxon>
        <taxon>Tremellomycetes</taxon>
        <taxon>Tremellales</taxon>
        <taxon>Trimorphomycetaceae</taxon>
        <taxon>Saitozyma</taxon>
    </lineage>
</organism>
<feature type="compositionally biased region" description="Basic and acidic residues" evidence="4">
    <location>
        <begin position="230"/>
        <end position="247"/>
    </location>
</feature>
<feature type="region of interest" description="Disordered" evidence="4">
    <location>
        <begin position="197"/>
        <end position="305"/>
    </location>
</feature>
<dbReference type="InterPro" id="IPR028211">
    <property type="entry name" value="Ntr2"/>
</dbReference>
<keyword evidence="3" id="KW-0175">Coiled coil</keyword>
<evidence type="ECO:0000256" key="1">
    <source>
        <dbReference type="ARBA" id="ARBA00004123"/>
    </source>
</evidence>
<feature type="region of interest" description="Disordered" evidence="4">
    <location>
        <begin position="465"/>
        <end position="521"/>
    </location>
</feature>
<sequence length="825" mass="90906">MFIKRAKSRPSLRAREVEAEPSGSPLAKSSFSANDHGSEAGASLVDSGNGAGNGPMEDDDTGGSVMERKKAQKKEKRIGAGKAQSTRLSFGGEGEDEGTGFKPRKSLLSQSIKLPSTPSAAVSTPSSSAADTTPSYSREYLSELKAATPSRVQRAAVEDADDQNDDTDGTGLSRLARDKYASTFAEDTTAGIPDAAAVASARMKRQAAVESAKHGGSGAEDYISLGEGRLVVHDGTEGPHPESRLMREEDEEGEGDEDLAEYTEAKDRLHIGKQANKDAARRMRGEMGEMIADREAEDEDDEETKEWELAQVRRAGNWEEDAPLKPAKRGYVPAPIPVARPMPTIPPAQARIAKALAEASATKSEGERALEIAAKDLSLLEEQERDIRKEVERVEAKREWVEEFRIWVEMLGEFLEEKFPKLEEIEADSLAHLRERAGMVDKRRSEDMSDDLALFLGVPASTDGEVEEVDELGRSRRDFEAGPSSGVRRARRAEREARRSRRKPTHSQRPSEDEEGFSTDSTLAEADAEDYAHAHHHLEKRVYSLLEDVRAEDFRDPEKGLAIRFGDWRMRYEEEYVNAFGGLSMVQAWEFWARGEMVGWEPLRGSSPLESFKWFTALYAYSRPRPKLPAEGDPEDMDVDEEPPLGPDGDLVAQMVSDAVVPRLTKAFEAGAYDPYSAKQTRRAVDLAEVIVDLAGKDSRKYTALLRAVLAVFHNHILTLSSTVAASSASSSAPAPAFDPASRFAMQRFVRKRIKLLRNMLLWRREAGQEVGQLCNRLVGEVIRPALERAWDGGGREMAEKVLAASGGVLAPDLVHFLQSGLVRR</sequence>
<feature type="coiled-coil region" evidence="3">
    <location>
        <begin position="370"/>
        <end position="397"/>
    </location>
</feature>
<feature type="compositionally biased region" description="Acidic residues" evidence="4">
    <location>
        <begin position="158"/>
        <end position="168"/>
    </location>
</feature>
<reference evidence="5 6" key="1">
    <citation type="submission" date="2018-11" db="EMBL/GenBank/DDBJ databases">
        <title>Genome sequence of Saitozyma podzolica DSM 27192.</title>
        <authorList>
            <person name="Aliyu H."/>
            <person name="Gorte O."/>
            <person name="Ochsenreither K."/>
        </authorList>
    </citation>
    <scope>NUCLEOTIDE SEQUENCE [LARGE SCALE GENOMIC DNA]</scope>
    <source>
        <strain evidence="5 6">DSM 27192</strain>
    </source>
</reference>
<dbReference type="EMBL" id="RSCD01000004">
    <property type="protein sequence ID" value="RSH93531.1"/>
    <property type="molecule type" value="Genomic_DNA"/>
</dbReference>
<comment type="caution">
    <text evidence="5">The sequence shown here is derived from an EMBL/GenBank/DDBJ whole genome shotgun (WGS) entry which is preliminary data.</text>
</comment>
<dbReference type="GO" id="GO:0003677">
    <property type="term" value="F:DNA binding"/>
    <property type="evidence" value="ECO:0007669"/>
    <property type="project" value="InterPro"/>
</dbReference>
<feature type="compositionally biased region" description="Basic residues" evidence="4">
    <location>
        <begin position="488"/>
        <end position="506"/>
    </location>
</feature>
<protein>
    <recommendedName>
        <fullName evidence="7">GCF C-terminal domain-containing protein</fullName>
    </recommendedName>
</protein>
<dbReference type="GO" id="GO:0071008">
    <property type="term" value="C:U2-type post-mRNA release spliceosomal complex"/>
    <property type="evidence" value="ECO:0007669"/>
    <property type="project" value="InterPro"/>
</dbReference>
<dbReference type="InterPro" id="IPR012890">
    <property type="entry name" value="GCFC2-like"/>
</dbReference>
<dbReference type="PANTHER" id="PTHR12214">
    <property type="entry name" value="GC-RICH SEQUENCE DNA-BINDING FACTOR"/>
    <property type="match status" value="1"/>
</dbReference>
<evidence type="ECO:0000313" key="5">
    <source>
        <dbReference type="EMBL" id="RSH93531.1"/>
    </source>
</evidence>
<evidence type="ECO:0000313" key="6">
    <source>
        <dbReference type="Proteomes" id="UP000279259"/>
    </source>
</evidence>
<dbReference type="AlphaFoldDB" id="A0A427YR18"/>
<feature type="compositionally biased region" description="Basic and acidic residues" evidence="4">
    <location>
        <begin position="471"/>
        <end position="480"/>
    </location>
</feature>
<gene>
    <name evidence="5" type="ORF">EHS25_007889</name>
</gene>
<proteinExistence type="predicted"/>
<dbReference type="Proteomes" id="UP000279259">
    <property type="component" value="Unassembled WGS sequence"/>
</dbReference>
<keyword evidence="6" id="KW-1185">Reference proteome</keyword>
<dbReference type="Pfam" id="PF15458">
    <property type="entry name" value="NTR2"/>
    <property type="match status" value="1"/>
</dbReference>
<feature type="compositionally biased region" description="Basic and acidic residues" evidence="4">
    <location>
        <begin position="263"/>
        <end position="294"/>
    </location>
</feature>
<comment type="subcellular location">
    <subcellularLocation>
        <location evidence="1">Nucleus</location>
    </subcellularLocation>
</comment>
<dbReference type="PANTHER" id="PTHR12214:SF0">
    <property type="entry name" value="LD29489P"/>
    <property type="match status" value="1"/>
</dbReference>
<dbReference type="OrthoDB" id="429427at2759"/>
<evidence type="ECO:0000256" key="4">
    <source>
        <dbReference type="SAM" id="MobiDB-lite"/>
    </source>
</evidence>
<feature type="region of interest" description="Disordered" evidence="4">
    <location>
        <begin position="1"/>
        <end position="175"/>
    </location>
</feature>
<dbReference type="STRING" id="1890683.A0A427YR18"/>
<feature type="compositionally biased region" description="Acidic residues" evidence="4">
    <location>
        <begin position="248"/>
        <end position="261"/>
    </location>
</feature>
<accession>A0A427YR18</accession>
<feature type="compositionally biased region" description="Basic residues" evidence="4">
    <location>
        <begin position="1"/>
        <end position="12"/>
    </location>
</feature>
<name>A0A427YR18_9TREE</name>
<evidence type="ECO:0000256" key="3">
    <source>
        <dbReference type="SAM" id="Coils"/>
    </source>
</evidence>
<feature type="compositionally biased region" description="Low complexity" evidence="4">
    <location>
        <begin position="115"/>
        <end position="137"/>
    </location>
</feature>
<keyword evidence="2" id="KW-0539">Nucleus</keyword>
<dbReference type="GO" id="GO:0000390">
    <property type="term" value="P:spliceosomal complex disassembly"/>
    <property type="evidence" value="ECO:0007669"/>
    <property type="project" value="InterPro"/>
</dbReference>
<feature type="compositionally biased region" description="Acidic residues" evidence="4">
    <location>
        <begin position="295"/>
        <end position="305"/>
    </location>
</feature>
<evidence type="ECO:0000256" key="2">
    <source>
        <dbReference type="ARBA" id="ARBA00023242"/>
    </source>
</evidence>
<evidence type="ECO:0008006" key="7">
    <source>
        <dbReference type="Google" id="ProtNLM"/>
    </source>
</evidence>